<evidence type="ECO:0000313" key="4">
    <source>
        <dbReference type="RefSeq" id="XP_013390176.1"/>
    </source>
</evidence>
<dbReference type="FunCoup" id="A0A1S3HX89">
    <property type="interactions" value="2863"/>
</dbReference>
<dbReference type="Proteomes" id="UP000085678">
    <property type="component" value="Unplaced"/>
</dbReference>
<reference evidence="4" key="1">
    <citation type="submission" date="2025-08" db="UniProtKB">
        <authorList>
            <consortium name="RefSeq"/>
        </authorList>
    </citation>
    <scope>IDENTIFICATION</scope>
    <source>
        <tissue evidence="4">Gonads</tissue>
    </source>
</reference>
<evidence type="ECO:0000259" key="2">
    <source>
        <dbReference type="Pfam" id="PF04127"/>
    </source>
</evidence>
<dbReference type="InParanoid" id="A0A1S3HX89"/>
<name>A0A1S3HX89_LINAN</name>
<organism evidence="3 4">
    <name type="scientific">Lingula anatina</name>
    <name type="common">Brachiopod</name>
    <name type="synonym">Lingula unguis</name>
    <dbReference type="NCBI Taxonomy" id="7574"/>
    <lineage>
        <taxon>Eukaryota</taxon>
        <taxon>Metazoa</taxon>
        <taxon>Spiralia</taxon>
        <taxon>Lophotrochozoa</taxon>
        <taxon>Brachiopoda</taxon>
        <taxon>Linguliformea</taxon>
        <taxon>Lingulata</taxon>
        <taxon>Lingulida</taxon>
        <taxon>Linguloidea</taxon>
        <taxon>Lingulidae</taxon>
        <taxon>Lingula</taxon>
    </lineage>
</organism>
<dbReference type="GO" id="GO:0003824">
    <property type="term" value="F:catalytic activity"/>
    <property type="evidence" value="ECO:0007669"/>
    <property type="project" value="UniProtKB-ARBA"/>
</dbReference>
<accession>A0A1S3HX89</accession>
<dbReference type="RefSeq" id="XP_013390176.1">
    <property type="nucleotide sequence ID" value="XM_013534722.2"/>
</dbReference>
<gene>
    <name evidence="4" type="primary">LOC106158648</name>
</gene>
<dbReference type="InterPro" id="IPR007085">
    <property type="entry name" value="DNA/pantothenate-metab_flavo_C"/>
</dbReference>
<dbReference type="SUPFAM" id="SSF102645">
    <property type="entry name" value="CoaB-like"/>
    <property type="match status" value="1"/>
</dbReference>
<feature type="domain" description="DNA/pantothenate metabolism flavoprotein C-terminal" evidence="2">
    <location>
        <begin position="165"/>
        <end position="241"/>
    </location>
</feature>
<dbReference type="AlphaFoldDB" id="A0A1S3HX89"/>
<dbReference type="PANTHER" id="PTHR12290">
    <property type="entry name" value="CORNICHON-RELATED"/>
    <property type="match status" value="1"/>
</dbReference>
<dbReference type="GO" id="GO:0015937">
    <property type="term" value="P:coenzyme A biosynthetic process"/>
    <property type="evidence" value="ECO:0007669"/>
    <property type="project" value="UniProtKB-ARBA"/>
</dbReference>
<proteinExistence type="inferred from homology"/>
<dbReference type="OrthoDB" id="70224at2759"/>
<dbReference type="KEGG" id="lak:106158648"/>
<sequence length="262" mass="29523">MASEEFLKQSKLPSDYEDKKQKMCQFVTRNADKKCVLVTSGGTTVPLESRTIRYIDNFSVGTRGSASAEYFLAQGYAVLFLHRHRSLEPFSRHLSKINVLDIVKSSRNTLSVSEDWTSRISAILEKYNQVKSGGTLLQIEFTTVGEYIHLLKAAADAMRPLGPRAMLYLAAAVSDFYIPTDEMPEHKIQSGNGPLQISLQLVPKMLKPLVKEWIPQAFVISFKLETDPSLLLKKAKEALEKYSHQVSILHIQFKLPCIDCID</sequence>
<dbReference type="Gene3D" id="3.40.50.10300">
    <property type="entry name" value="CoaB-like"/>
    <property type="match status" value="1"/>
</dbReference>
<dbReference type="Pfam" id="PF04127">
    <property type="entry name" value="DFP"/>
    <property type="match status" value="2"/>
</dbReference>
<keyword evidence="3" id="KW-1185">Reference proteome</keyword>
<evidence type="ECO:0000313" key="3">
    <source>
        <dbReference type="Proteomes" id="UP000085678"/>
    </source>
</evidence>
<feature type="domain" description="DNA/pantothenate metabolism flavoprotein C-terminal" evidence="2">
    <location>
        <begin position="33"/>
        <end position="90"/>
    </location>
</feature>
<dbReference type="GeneID" id="106158648"/>
<evidence type="ECO:0000256" key="1">
    <source>
        <dbReference type="ARBA" id="ARBA00005703"/>
    </source>
</evidence>
<dbReference type="STRING" id="7574.A0A1S3HX89"/>
<comment type="similarity">
    <text evidence="1">Belongs to the PPC synthetase family.</text>
</comment>
<protein>
    <submittedName>
        <fullName evidence="4">Phosphopantothenate--cysteine ligase-like</fullName>
    </submittedName>
</protein>
<dbReference type="InterPro" id="IPR035929">
    <property type="entry name" value="CoaB-like_sf"/>
</dbReference>